<reference evidence="1" key="1">
    <citation type="journal article" date="2020" name="Nature">
        <title>Giant virus diversity and host interactions through global metagenomics.</title>
        <authorList>
            <person name="Schulz F."/>
            <person name="Roux S."/>
            <person name="Paez-Espino D."/>
            <person name="Jungbluth S."/>
            <person name="Walsh D.A."/>
            <person name="Denef V.J."/>
            <person name="McMahon K.D."/>
            <person name="Konstantinidis K.T."/>
            <person name="Eloe-Fadrosh E.A."/>
            <person name="Kyrpides N.C."/>
            <person name="Woyke T."/>
        </authorList>
    </citation>
    <scope>NUCLEOTIDE SEQUENCE</scope>
    <source>
        <strain evidence="1">GVMAG-S-1101164-67</strain>
    </source>
</reference>
<sequence>MQVCDFPQGRFGNSIFRYLASSLFCILYDATRTYDESNSDIVFSDANFIEWSNSILNNEIPIVDASKKYLFRGYYQHDSIFLKYRHQLITHINAYPQDLLITDGYKPGVAGIYHYTVTQYHSIDLLQCPNHIPTYDIVVHLRLEDFVFVNQLLHPQCISAVLDNFSDKTICFVMNAPTTAFEHRYINYFKTRYNIVCESNDTVTDYHIIKNAKTLLCSRSTMCWAAAFFSDTLETVYFPNYTNPNHPHETFKKPIENTIPYYVQFASEHDVNMFFDNIV</sequence>
<evidence type="ECO:0008006" key="2">
    <source>
        <dbReference type="Google" id="ProtNLM"/>
    </source>
</evidence>
<evidence type="ECO:0000313" key="1">
    <source>
        <dbReference type="EMBL" id="QHU10416.1"/>
    </source>
</evidence>
<dbReference type="EMBL" id="MN740755">
    <property type="protein sequence ID" value="QHU10416.1"/>
    <property type="molecule type" value="Genomic_DNA"/>
</dbReference>
<proteinExistence type="predicted"/>
<name>A0A6C0K016_9ZZZZ</name>
<dbReference type="AlphaFoldDB" id="A0A6C0K016"/>
<organism evidence="1">
    <name type="scientific">viral metagenome</name>
    <dbReference type="NCBI Taxonomy" id="1070528"/>
    <lineage>
        <taxon>unclassified sequences</taxon>
        <taxon>metagenomes</taxon>
        <taxon>organismal metagenomes</taxon>
    </lineage>
</organism>
<accession>A0A6C0K016</accession>
<protein>
    <recommendedName>
        <fullName evidence="2">Glycosyl transferase family 11</fullName>
    </recommendedName>
</protein>